<name>A0AAD2KQ68_9VIRU</name>
<evidence type="ECO:0000256" key="3">
    <source>
        <dbReference type="ARBA" id="ARBA00022844"/>
    </source>
</evidence>
<feature type="compositionally biased region" description="Low complexity" evidence="4">
    <location>
        <begin position="1"/>
        <end position="13"/>
    </location>
</feature>
<evidence type="ECO:0000313" key="5">
    <source>
        <dbReference type="EMBL" id="DAZ87622.1"/>
    </source>
</evidence>
<feature type="compositionally biased region" description="Low complexity" evidence="4">
    <location>
        <begin position="23"/>
        <end position="41"/>
    </location>
</feature>
<sequence>MNTVVVRRSGNVAARRRRRRRTGGNAPRAGPVVVVQTPRAQPGRRRRRRNRNARRRGGSSRGTGSLEKFVFSKDGLVGSSKGSLIFGPSLSECPAFSAGILKAYHEYKITSVLLEFISEAASTTSGSVSYELDPHGKLSELSSTVNRFKITQNGRRVWGAQQIRGNEWHDASEDQFKIHFKGNSTERSSIGGFRVTIQVATQSPK</sequence>
<evidence type="ECO:0000256" key="1">
    <source>
        <dbReference type="ARBA" id="ARBA00004328"/>
    </source>
</evidence>
<protein>
    <submittedName>
        <fullName evidence="5">P3 protein</fullName>
    </submittedName>
</protein>
<reference evidence="5" key="1">
    <citation type="journal article" date="2022" name="Virus Genes">
        <title>Exploration of plant transcriptomes reveals five putative novel poleroviruses and an enamovirus.</title>
        <authorList>
            <person name="Kavi Sidharthan V."/>
            <person name="Nagendran K."/>
            <person name="Baranwal V.K."/>
        </authorList>
    </citation>
    <scope>NUCLEOTIDE SEQUENCE</scope>
    <source>
        <strain evidence="5">Pip met</strain>
    </source>
</reference>
<gene>
    <name evidence="5" type="primary">ORF3</name>
</gene>
<evidence type="ECO:0000256" key="2">
    <source>
        <dbReference type="ARBA" id="ARBA00022561"/>
    </source>
</evidence>
<dbReference type="Pfam" id="PF00894">
    <property type="entry name" value="Luteo_coat"/>
    <property type="match status" value="1"/>
</dbReference>
<feature type="region of interest" description="Disordered" evidence="4">
    <location>
        <begin position="1"/>
        <end position="66"/>
    </location>
</feature>
<comment type="subcellular location">
    <subcellularLocation>
        <location evidence="1">Virion</location>
    </subcellularLocation>
</comment>
<accession>A0AAD2KQ68</accession>
<keyword evidence="6" id="KW-1185">Reference proteome</keyword>
<keyword evidence="3" id="KW-0946">Virion</keyword>
<dbReference type="Gene3D" id="2.60.120.20">
    <property type="match status" value="1"/>
</dbReference>
<proteinExistence type="predicted"/>
<evidence type="ECO:0000313" key="6">
    <source>
        <dbReference type="Proteomes" id="UP001265787"/>
    </source>
</evidence>
<organism evidence="5 6">
    <name type="scientific">Piper methysticum polerovirus</name>
    <dbReference type="NCBI Taxonomy" id="2885088"/>
    <lineage>
        <taxon>Viruses</taxon>
        <taxon>Riboviria</taxon>
        <taxon>Orthornavirae</taxon>
        <taxon>Pisuviricota</taxon>
        <taxon>Pisoniviricetes</taxon>
        <taxon>Sobelivirales</taxon>
        <taxon>Solemoviridae</taxon>
        <taxon>Polerovirus</taxon>
        <taxon>Polerovirus PMPV</taxon>
    </lineage>
</organism>
<dbReference type="Proteomes" id="UP001265787">
    <property type="component" value="Segment"/>
</dbReference>
<evidence type="ECO:0000256" key="4">
    <source>
        <dbReference type="SAM" id="MobiDB-lite"/>
    </source>
</evidence>
<dbReference type="EMBL" id="BK059373">
    <property type="protein sequence ID" value="DAZ87622.1"/>
    <property type="molecule type" value="Genomic_RNA"/>
</dbReference>
<dbReference type="PRINTS" id="PR00915">
    <property type="entry name" value="LUTEOGP1COAT"/>
</dbReference>
<feature type="compositionally biased region" description="Basic residues" evidence="4">
    <location>
        <begin position="42"/>
        <end position="58"/>
    </location>
</feature>
<keyword evidence="2" id="KW-0167">Capsid protein</keyword>
<dbReference type="InterPro" id="IPR001517">
    <property type="entry name" value="Luteo_coat"/>
</dbReference>
<dbReference type="GO" id="GO:0019028">
    <property type="term" value="C:viral capsid"/>
    <property type="evidence" value="ECO:0007669"/>
    <property type="project" value="UniProtKB-KW"/>
</dbReference>
<dbReference type="GO" id="GO:0005198">
    <property type="term" value="F:structural molecule activity"/>
    <property type="evidence" value="ECO:0007669"/>
    <property type="project" value="InterPro"/>
</dbReference>
<dbReference type="InterPro" id="IPR029053">
    <property type="entry name" value="Viral_coat"/>
</dbReference>